<comment type="caution">
    <text evidence="1">The sequence shown here is derived from an EMBL/GenBank/DDBJ whole genome shotgun (WGS) entry which is preliminary data.</text>
</comment>
<reference evidence="2" key="1">
    <citation type="submission" date="2023-07" db="EMBL/GenBank/DDBJ databases">
        <title>30 novel species of actinomycetes from the DSMZ collection.</title>
        <authorList>
            <person name="Nouioui I."/>
        </authorList>
    </citation>
    <scope>NUCLEOTIDE SEQUENCE [LARGE SCALE GENOMIC DNA]</scope>
    <source>
        <strain evidence="2">DSM 44915</strain>
    </source>
</reference>
<keyword evidence="2" id="KW-1185">Reference proteome</keyword>
<evidence type="ECO:0000313" key="1">
    <source>
        <dbReference type="EMBL" id="MDT0267929.1"/>
    </source>
</evidence>
<organism evidence="1 2">
    <name type="scientific">Streptomyces chisholmiae</name>
    <dbReference type="NCBI Taxonomy" id="3075540"/>
    <lineage>
        <taxon>Bacteria</taxon>
        <taxon>Bacillati</taxon>
        <taxon>Actinomycetota</taxon>
        <taxon>Actinomycetes</taxon>
        <taxon>Kitasatosporales</taxon>
        <taxon>Streptomycetaceae</taxon>
        <taxon>Streptomyces</taxon>
    </lineage>
</organism>
<sequence length="148" mass="15989">MTSNHPEGQRDMIYLGFYRELNPGGAPDPNPAAVYRESIQDALTPPGDYPTDTVAGYLDAGHPMLDIMELTTDVVDRAFQVPGGSSVLTDGTYAWRLDLAQYVRHYTPALPPAFLTRALAPAGVPPLTQDQLIALSGRITADLGFRSS</sequence>
<dbReference type="RefSeq" id="WP_311668008.1">
    <property type="nucleotide sequence ID" value="NZ_JAVREO010000009.1"/>
</dbReference>
<name>A0ABU2JSF8_9ACTN</name>
<dbReference type="EMBL" id="JAVREO010000009">
    <property type="protein sequence ID" value="MDT0267929.1"/>
    <property type="molecule type" value="Genomic_DNA"/>
</dbReference>
<dbReference type="Proteomes" id="UP001183410">
    <property type="component" value="Unassembled WGS sequence"/>
</dbReference>
<evidence type="ECO:0000313" key="2">
    <source>
        <dbReference type="Proteomes" id="UP001183410"/>
    </source>
</evidence>
<protein>
    <submittedName>
        <fullName evidence="1">Uncharacterized protein</fullName>
    </submittedName>
</protein>
<accession>A0ABU2JSF8</accession>
<gene>
    <name evidence="1" type="ORF">RM844_16740</name>
</gene>
<proteinExistence type="predicted"/>